<evidence type="ECO:0000313" key="2">
    <source>
        <dbReference type="EMBL" id="MDC3987083.1"/>
    </source>
</evidence>
<sequence>MTDILRPERAKEELLALMHQWTAAVGAKDAGYFDRHVDESWEYIDSTGAQRGKKDYWVLIQDVTSYTEEFRRFDVRIVAERIALITGVYLGRVELRGGVRLEKLLAFSAVWQQREGVWRALMHHTTDAPG</sequence>
<evidence type="ECO:0000259" key="1">
    <source>
        <dbReference type="Pfam" id="PF14534"/>
    </source>
</evidence>
<dbReference type="Proteomes" id="UP001151081">
    <property type="component" value="Unassembled WGS sequence"/>
</dbReference>
<evidence type="ECO:0000313" key="3">
    <source>
        <dbReference type="Proteomes" id="UP001151081"/>
    </source>
</evidence>
<dbReference type="InterPro" id="IPR027843">
    <property type="entry name" value="DUF4440"/>
</dbReference>
<dbReference type="EMBL" id="JAGTJJ010000047">
    <property type="protein sequence ID" value="MDC3987083.1"/>
    <property type="molecule type" value="Genomic_DNA"/>
</dbReference>
<name>A0A9X4AW89_9BACT</name>
<dbReference type="Pfam" id="PF14534">
    <property type="entry name" value="DUF4440"/>
    <property type="match status" value="1"/>
</dbReference>
<keyword evidence="3" id="KW-1185">Reference proteome</keyword>
<reference evidence="2 3" key="1">
    <citation type="submission" date="2021-04" db="EMBL/GenBank/DDBJ databases">
        <title>Genome analysis of Polyangium sp.</title>
        <authorList>
            <person name="Li Y."/>
            <person name="Wang J."/>
        </authorList>
    </citation>
    <scope>NUCLEOTIDE SEQUENCE [LARGE SCALE GENOMIC DNA]</scope>
    <source>
        <strain evidence="2 3">SDU14</strain>
    </source>
</reference>
<feature type="domain" description="DUF4440" evidence="1">
    <location>
        <begin position="15"/>
        <end position="119"/>
    </location>
</feature>
<dbReference type="RefSeq" id="WP_272422314.1">
    <property type="nucleotide sequence ID" value="NZ_JAGTJJ010000047.1"/>
</dbReference>
<accession>A0A9X4AW89</accession>
<gene>
    <name evidence="2" type="ORF">KEG57_41835</name>
</gene>
<dbReference type="InterPro" id="IPR032710">
    <property type="entry name" value="NTF2-like_dom_sf"/>
</dbReference>
<dbReference type="SUPFAM" id="SSF54427">
    <property type="entry name" value="NTF2-like"/>
    <property type="match status" value="1"/>
</dbReference>
<comment type="caution">
    <text evidence="2">The sequence shown here is derived from an EMBL/GenBank/DDBJ whole genome shotgun (WGS) entry which is preliminary data.</text>
</comment>
<organism evidence="2 3">
    <name type="scientific">Polyangium jinanense</name>
    <dbReference type="NCBI Taxonomy" id="2829994"/>
    <lineage>
        <taxon>Bacteria</taxon>
        <taxon>Pseudomonadati</taxon>
        <taxon>Myxococcota</taxon>
        <taxon>Polyangia</taxon>
        <taxon>Polyangiales</taxon>
        <taxon>Polyangiaceae</taxon>
        <taxon>Polyangium</taxon>
    </lineage>
</organism>
<dbReference type="Gene3D" id="3.10.450.50">
    <property type="match status" value="1"/>
</dbReference>
<protein>
    <submittedName>
        <fullName evidence="2">Nuclear transport factor 2 family protein</fullName>
    </submittedName>
</protein>
<proteinExistence type="predicted"/>
<dbReference type="AlphaFoldDB" id="A0A9X4AW89"/>